<keyword evidence="7" id="KW-0443">Lipid metabolism</keyword>
<evidence type="ECO:0000256" key="5">
    <source>
        <dbReference type="ARBA" id="ARBA00022692"/>
    </source>
</evidence>
<comment type="subcellular location">
    <subcellularLocation>
        <location evidence="1">Membrane</location>
        <topology evidence="1">Multi-pass membrane protein</topology>
    </subcellularLocation>
</comment>
<sequence length="203" mass="21774">MGSDTGAGPASSRTGWDGVWTLPNLITLTRLGCIPWFLWLLFDAGNRTDAALLLGALGATDWVDGWIARRFDQVSEVGKLLDPTADRLLLVVALVAMVVDGSIPTWFAVSVLVREVLIGLVALVLLALGARRIDVTWWGKTGTFALLWAVPCFLAGESTAFAHEAFAVAAWVFGLPGLVISWVAAWSYVPAARVALRQGRSGR</sequence>
<keyword evidence="3" id="KW-0444">Lipid biosynthesis</keyword>
<gene>
    <name evidence="12" type="ORF">METZ01_LOCUS60276</name>
</gene>
<dbReference type="InterPro" id="IPR043130">
    <property type="entry name" value="CDP-OH_PTrfase_TM_dom"/>
</dbReference>
<dbReference type="PANTHER" id="PTHR14269">
    <property type="entry name" value="CDP-DIACYLGLYCEROL--GLYCEROL-3-PHOSPHATE 3-PHOSPHATIDYLTRANSFERASE-RELATED"/>
    <property type="match status" value="1"/>
</dbReference>
<evidence type="ECO:0000256" key="11">
    <source>
        <dbReference type="SAM" id="Phobius"/>
    </source>
</evidence>
<keyword evidence="8 11" id="KW-0472">Membrane</keyword>
<proteinExistence type="inferred from homology"/>
<evidence type="ECO:0000256" key="1">
    <source>
        <dbReference type="ARBA" id="ARBA00004141"/>
    </source>
</evidence>
<evidence type="ECO:0000256" key="10">
    <source>
        <dbReference type="ARBA" id="ARBA00023264"/>
    </source>
</evidence>
<evidence type="ECO:0000313" key="12">
    <source>
        <dbReference type="EMBL" id="SVA07422.1"/>
    </source>
</evidence>
<dbReference type="GO" id="GO:0046474">
    <property type="term" value="P:glycerophospholipid biosynthetic process"/>
    <property type="evidence" value="ECO:0007669"/>
    <property type="project" value="TreeGrafter"/>
</dbReference>
<name>A0A381STS1_9ZZZZ</name>
<comment type="similarity">
    <text evidence="2">Belongs to the CDP-alcohol phosphatidyltransferase class-I family.</text>
</comment>
<dbReference type="AlphaFoldDB" id="A0A381STS1"/>
<dbReference type="PANTHER" id="PTHR14269:SF62">
    <property type="entry name" value="CDP-DIACYLGLYCEROL--GLYCEROL-3-PHOSPHATE 3-PHOSPHATIDYLTRANSFERASE 1, CHLOROPLASTIC"/>
    <property type="match status" value="1"/>
</dbReference>
<dbReference type="InterPro" id="IPR000462">
    <property type="entry name" value="CDP-OH_P_trans"/>
</dbReference>
<evidence type="ECO:0000256" key="4">
    <source>
        <dbReference type="ARBA" id="ARBA00022679"/>
    </source>
</evidence>
<dbReference type="EMBL" id="UINC01003564">
    <property type="protein sequence ID" value="SVA07422.1"/>
    <property type="molecule type" value="Genomic_DNA"/>
</dbReference>
<feature type="transmembrane region" description="Helical" evidence="11">
    <location>
        <begin position="137"/>
        <end position="156"/>
    </location>
</feature>
<dbReference type="GO" id="GO:0008444">
    <property type="term" value="F:CDP-diacylglycerol-glycerol-3-phosphate 3-phosphatidyltransferase activity"/>
    <property type="evidence" value="ECO:0007669"/>
    <property type="project" value="InterPro"/>
</dbReference>
<feature type="transmembrane region" description="Helical" evidence="11">
    <location>
        <begin position="20"/>
        <end position="42"/>
    </location>
</feature>
<evidence type="ECO:0000256" key="6">
    <source>
        <dbReference type="ARBA" id="ARBA00022989"/>
    </source>
</evidence>
<keyword evidence="6 11" id="KW-1133">Transmembrane helix</keyword>
<protein>
    <recommendedName>
        <fullName evidence="13">CDP-diacylglycerol--glycerol-3-phosphate 3-phosphatidyltransferase</fullName>
    </recommendedName>
</protein>
<dbReference type="Pfam" id="PF01066">
    <property type="entry name" value="CDP-OH_P_transf"/>
    <property type="match status" value="1"/>
</dbReference>
<dbReference type="Gene3D" id="1.20.120.1760">
    <property type="match status" value="1"/>
</dbReference>
<reference evidence="12" key="1">
    <citation type="submission" date="2018-05" db="EMBL/GenBank/DDBJ databases">
        <authorList>
            <person name="Lanie J.A."/>
            <person name="Ng W.-L."/>
            <person name="Kazmierczak K.M."/>
            <person name="Andrzejewski T.M."/>
            <person name="Davidsen T.M."/>
            <person name="Wayne K.J."/>
            <person name="Tettelin H."/>
            <person name="Glass J.I."/>
            <person name="Rusch D."/>
            <person name="Podicherti R."/>
            <person name="Tsui H.-C.T."/>
            <person name="Winkler M.E."/>
        </authorList>
    </citation>
    <scope>NUCLEOTIDE SEQUENCE</scope>
</reference>
<organism evidence="12">
    <name type="scientific">marine metagenome</name>
    <dbReference type="NCBI Taxonomy" id="408172"/>
    <lineage>
        <taxon>unclassified sequences</taxon>
        <taxon>metagenomes</taxon>
        <taxon>ecological metagenomes</taxon>
    </lineage>
</organism>
<evidence type="ECO:0000256" key="9">
    <source>
        <dbReference type="ARBA" id="ARBA00023209"/>
    </source>
</evidence>
<evidence type="ECO:0008006" key="13">
    <source>
        <dbReference type="Google" id="ProtNLM"/>
    </source>
</evidence>
<accession>A0A381STS1</accession>
<dbReference type="GO" id="GO:0016020">
    <property type="term" value="C:membrane"/>
    <property type="evidence" value="ECO:0007669"/>
    <property type="project" value="UniProtKB-SubCell"/>
</dbReference>
<evidence type="ECO:0000256" key="3">
    <source>
        <dbReference type="ARBA" id="ARBA00022516"/>
    </source>
</evidence>
<keyword evidence="4" id="KW-0808">Transferase</keyword>
<feature type="transmembrane region" description="Helical" evidence="11">
    <location>
        <begin position="88"/>
        <end position="106"/>
    </location>
</feature>
<dbReference type="InterPro" id="IPR004570">
    <property type="entry name" value="Phosphatidylglycerol_P_synth"/>
</dbReference>
<dbReference type="PIRSF" id="PIRSF000847">
    <property type="entry name" value="Phos_ph_gly_syn"/>
    <property type="match status" value="1"/>
</dbReference>
<keyword evidence="5 11" id="KW-0812">Transmembrane</keyword>
<feature type="transmembrane region" description="Helical" evidence="11">
    <location>
        <begin position="112"/>
        <end position="130"/>
    </location>
</feature>
<evidence type="ECO:0000256" key="7">
    <source>
        <dbReference type="ARBA" id="ARBA00023098"/>
    </source>
</evidence>
<dbReference type="InterPro" id="IPR048254">
    <property type="entry name" value="CDP_ALCOHOL_P_TRANSF_CS"/>
</dbReference>
<keyword evidence="10" id="KW-1208">Phospholipid metabolism</keyword>
<evidence type="ECO:0000256" key="2">
    <source>
        <dbReference type="ARBA" id="ARBA00010441"/>
    </source>
</evidence>
<dbReference type="PROSITE" id="PS00379">
    <property type="entry name" value="CDP_ALCOHOL_P_TRANSF"/>
    <property type="match status" value="1"/>
</dbReference>
<dbReference type="InterPro" id="IPR050324">
    <property type="entry name" value="CDP-alcohol_PTase-I"/>
</dbReference>
<feature type="transmembrane region" description="Helical" evidence="11">
    <location>
        <begin position="168"/>
        <end position="189"/>
    </location>
</feature>
<keyword evidence="9" id="KW-0594">Phospholipid biosynthesis</keyword>
<evidence type="ECO:0000256" key="8">
    <source>
        <dbReference type="ARBA" id="ARBA00023136"/>
    </source>
</evidence>